<accession>A0A1M6PMW6</accession>
<keyword evidence="2" id="KW-1185">Reference proteome</keyword>
<dbReference type="EMBL" id="FRAH01000015">
    <property type="protein sequence ID" value="SHK09262.1"/>
    <property type="molecule type" value="Genomic_DNA"/>
</dbReference>
<evidence type="ECO:0000313" key="2">
    <source>
        <dbReference type="Proteomes" id="UP000183975"/>
    </source>
</evidence>
<dbReference type="RefSeq" id="WP_200777571.1">
    <property type="nucleotide sequence ID" value="NZ_FRAH01000015.1"/>
</dbReference>
<dbReference type="Proteomes" id="UP000183975">
    <property type="component" value="Unassembled WGS sequence"/>
</dbReference>
<organism evidence="1 2">
    <name type="scientific">Anaerotignum lactatifermentans DSM 14214</name>
    <dbReference type="NCBI Taxonomy" id="1121323"/>
    <lineage>
        <taxon>Bacteria</taxon>
        <taxon>Bacillati</taxon>
        <taxon>Bacillota</taxon>
        <taxon>Clostridia</taxon>
        <taxon>Lachnospirales</taxon>
        <taxon>Anaerotignaceae</taxon>
        <taxon>Anaerotignum</taxon>
    </lineage>
</organism>
<dbReference type="AlphaFoldDB" id="A0A1M6PMW6"/>
<gene>
    <name evidence="1" type="ORF">SAMN02745138_01123</name>
</gene>
<reference evidence="1 2" key="1">
    <citation type="submission" date="2016-11" db="EMBL/GenBank/DDBJ databases">
        <authorList>
            <person name="Jaros S."/>
            <person name="Januszkiewicz K."/>
            <person name="Wedrychowicz H."/>
        </authorList>
    </citation>
    <scope>NUCLEOTIDE SEQUENCE [LARGE SCALE GENOMIC DNA]</scope>
    <source>
        <strain evidence="1 2">DSM 14214</strain>
    </source>
</reference>
<name>A0A1M6PMW6_9FIRM</name>
<evidence type="ECO:0000313" key="1">
    <source>
        <dbReference type="EMBL" id="SHK09262.1"/>
    </source>
</evidence>
<sequence>MTNEKQEELVFTPYITLKNGHRIYARQYGKKVFCFPKKREKTDGSN</sequence>
<proteinExistence type="predicted"/>
<protein>
    <submittedName>
        <fullName evidence="1">Uncharacterized protein</fullName>
    </submittedName>
</protein>